<reference evidence="2 3" key="2">
    <citation type="submission" date="2024-07" db="EMBL/GenBank/DDBJ databases">
        <authorList>
            <person name="Akdeniz Z."/>
        </authorList>
    </citation>
    <scope>NUCLEOTIDE SEQUENCE [LARGE SCALE GENOMIC DNA]</scope>
</reference>
<keyword evidence="3" id="KW-1185">Reference proteome</keyword>
<accession>A0AA86ULB6</accession>
<evidence type="ECO:0000313" key="1">
    <source>
        <dbReference type="EMBL" id="CAI9943918.1"/>
    </source>
</evidence>
<evidence type="ECO:0000313" key="3">
    <source>
        <dbReference type="Proteomes" id="UP001642409"/>
    </source>
</evidence>
<dbReference type="EMBL" id="CAXDID020000135">
    <property type="protein sequence ID" value="CAL6036918.1"/>
    <property type="molecule type" value="Genomic_DNA"/>
</dbReference>
<name>A0AA86ULB6_9EUKA</name>
<evidence type="ECO:0000313" key="2">
    <source>
        <dbReference type="EMBL" id="CAL6036918.1"/>
    </source>
</evidence>
<organism evidence="1">
    <name type="scientific">Hexamita inflata</name>
    <dbReference type="NCBI Taxonomy" id="28002"/>
    <lineage>
        <taxon>Eukaryota</taxon>
        <taxon>Metamonada</taxon>
        <taxon>Diplomonadida</taxon>
        <taxon>Hexamitidae</taxon>
        <taxon>Hexamitinae</taxon>
        <taxon>Hexamita</taxon>
    </lineage>
</organism>
<dbReference type="EMBL" id="CATOUU010000720">
    <property type="protein sequence ID" value="CAI9943918.1"/>
    <property type="molecule type" value="Genomic_DNA"/>
</dbReference>
<gene>
    <name evidence="1" type="ORF">HINF_LOCUS31563</name>
    <name evidence="2" type="ORF">HINF_LOCUS36641</name>
</gene>
<dbReference type="Gene3D" id="2.160.20.110">
    <property type="match status" value="1"/>
</dbReference>
<proteinExistence type="predicted"/>
<protein>
    <submittedName>
        <fullName evidence="1">Uncharacterized protein</fullName>
    </submittedName>
</protein>
<dbReference type="Proteomes" id="UP001642409">
    <property type="component" value="Unassembled WGS sequence"/>
</dbReference>
<reference evidence="1" key="1">
    <citation type="submission" date="2023-06" db="EMBL/GenBank/DDBJ databases">
        <authorList>
            <person name="Kurt Z."/>
        </authorList>
    </citation>
    <scope>NUCLEOTIDE SEQUENCE</scope>
</reference>
<sequence>MFNSRIDFCSKILELNNKQISDNIYVSKQFTNVNIFFQNTKTQNALIDIQVHNFNVNEFTLFGMSVNGHTVKESQINITLKFEVVSGALICIICDLHVYNSSLVFVATGHKISGVILEALSYIEIELTFIQFRITSKYSSGIVSLVNKSDLNLTIIDSRLAGSNLLSSEDSGYIAVAVLSTMTVSLNTFYICVNNISRFGLINATVTDHGSEMARCDVCGIQTVVYGLCADSLDHATLANGTLQCMFPFEFVDNSCVCAYGHMLNGSDCVNIIYAINIANITVQNQDQTLLKQVQQMVSYCQSQEQIQDNNIQNNFSGLSGVLNSSYSNLEQFIKNNFSLADTNLLSNTTVLDQQIFDNIFLLTADINNNFSTYETFIVSNATTLDWRIFYNVSFLNQSILDINNTLLLLKSKYYNLSQQIACSSTYGYSYINGSCEQIQCPINGQQSINGVCQCAINAVINKGQCECPYGSKIIGFECTCETGLPIQSGICGCSTPGAFVQAGSCTCGINSLNVSNVCSCPSGSTLQAGECKCTNVNAYMSGSSCVCPTFSTLIGSTCTCPANSALIGNTCVCNQIAEQTMMAGACQCTTSGAFVNSSVCTCGVDSLNISNSCSCPINSTLVAGACTCNVISGQVMNTGTCQCSTSGAIIDAGSCSCGINGLNISNQCGCPENSTLVGNTCTCTVNAGESMQAGICKCTTSGAFVQAGSCTCGINSLNVSNVCSCPTNSILIEGKCICNVIFGQIIDAGICTCPTDQSVLNGVCQKLVVVNSSDSTLQCTFGMYVAIFDLQTSKTSISQQNFSSGYVFSSSSIIKNAFLDIADNVYNTITEPLFQYQSTFINLKIQFGTQTISSGSFLQEDISIIISNMIILSKSSCQMIVNSAQQLNILTSSSTTVNISNLQVNLTFTPSSGNITLINNINGVLNITGYQVLGIYVSSQTVAMIGNNINIATIDVNLITFKPSAYNVGNWSSYLFGNDGTTQSSFSINNLAVILGNNSDLLLLGSISTTTTNNYLFGGIVAYIKSNSTISVNNVLVNSYQHFSSSYVSYSGFLLGYVKQSSSRVSIKFVCLQQKVTSTTLKFTYFGLLGITNANTSLQNASIIFYVQGAFTMNFGIIGVQSNSSFNTEILNVVAVVSVMGSNASGCVGSLFGQQNAQNGSIINVSVLNGTLDAFSSFIGGLIGQQQNSVFIINSSVSQVNISASSTTGGFIGDSAFSVQIINCTVSRTNVSGASFVGGCFGRSSTLSATKLRIQFTRVSGSFSVGLVTGSNTGTQNFTNSSSSSNFVKNVSTTDCPVLSNSWSTTGC</sequence>
<comment type="caution">
    <text evidence="1">The sequence shown here is derived from an EMBL/GenBank/DDBJ whole genome shotgun (WGS) entry which is preliminary data.</text>
</comment>